<keyword evidence="2 5" id="KW-0812">Transmembrane</keyword>
<keyword evidence="3 5" id="KW-1133">Transmembrane helix</keyword>
<evidence type="ECO:0000256" key="4">
    <source>
        <dbReference type="ARBA" id="ARBA00023136"/>
    </source>
</evidence>
<proteinExistence type="predicted"/>
<evidence type="ECO:0000256" key="3">
    <source>
        <dbReference type="ARBA" id="ARBA00022989"/>
    </source>
</evidence>
<name>A0A1S8S3B7_CLOBE</name>
<feature type="transmembrane region" description="Helical" evidence="5">
    <location>
        <begin position="66"/>
        <end position="83"/>
    </location>
</feature>
<dbReference type="AlphaFoldDB" id="A0A1S8S3B7"/>
<dbReference type="EMBL" id="LZZI01000061">
    <property type="protein sequence ID" value="OOM59938.1"/>
    <property type="molecule type" value="Genomic_DNA"/>
</dbReference>
<dbReference type="Proteomes" id="UP000190973">
    <property type="component" value="Unassembled WGS sequence"/>
</dbReference>
<gene>
    <name evidence="6" type="ORF">CLBCK_31610</name>
</gene>
<keyword evidence="4 5" id="KW-0472">Membrane</keyword>
<comment type="caution">
    <text evidence="6">The sequence shown here is derived from an EMBL/GenBank/DDBJ whole genome shotgun (WGS) entry which is preliminary data.</text>
</comment>
<evidence type="ECO:0000313" key="7">
    <source>
        <dbReference type="Proteomes" id="UP000190973"/>
    </source>
</evidence>
<reference evidence="6 7" key="1">
    <citation type="submission" date="2016-05" db="EMBL/GenBank/DDBJ databases">
        <title>Microbial solvent formation.</title>
        <authorList>
            <person name="Poehlein A."/>
            <person name="Montoya Solano J.D."/>
            <person name="Flitsch S."/>
            <person name="Krabben P."/>
            <person name="Duerre P."/>
            <person name="Daniel R."/>
        </authorList>
    </citation>
    <scope>NUCLEOTIDE SEQUENCE [LARGE SCALE GENOMIC DNA]</scope>
    <source>
        <strain evidence="6 7">DSM 53</strain>
    </source>
</reference>
<evidence type="ECO:0000256" key="5">
    <source>
        <dbReference type="SAM" id="Phobius"/>
    </source>
</evidence>
<protein>
    <submittedName>
        <fullName evidence="6">Holin family protein</fullName>
    </submittedName>
</protein>
<organism evidence="6 7">
    <name type="scientific">Clostridium beijerinckii</name>
    <name type="common">Clostridium MP</name>
    <dbReference type="NCBI Taxonomy" id="1520"/>
    <lineage>
        <taxon>Bacteria</taxon>
        <taxon>Bacillati</taxon>
        <taxon>Bacillota</taxon>
        <taxon>Clostridia</taxon>
        <taxon>Eubacteriales</taxon>
        <taxon>Clostridiaceae</taxon>
        <taxon>Clostridium</taxon>
    </lineage>
</organism>
<feature type="transmembrane region" description="Helical" evidence="5">
    <location>
        <begin position="24"/>
        <end position="45"/>
    </location>
</feature>
<comment type="subcellular location">
    <subcellularLocation>
        <location evidence="1">Membrane</location>
        <topology evidence="1">Multi-pass membrane protein</topology>
    </subcellularLocation>
</comment>
<sequence length="105" mass="11395">MEKTDYIRAFIASIGAYLSVKLGVLLPVLIMLTVVMIIDYSTGILDAIKRGEINSKTGMWGIVKKLLYGVAVAVGMVVDWTILEVASNMGINIPIGTFFGLLLMN</sequence>
<dbReference type="RefSeq" id="WP_077839594.1">
    <property type="nucleotide sequence ID" value="NZ_JABTAE010000001.1"/>
</dbReference>
<dbReference type="Pfam" id="PF05105">
    <property type="entry name" value="Phage_holin_4_1"/>
    <property type="match status" value="1"/>
</dbReference>
<evidence type="ECO:0000313" key="6">
    <source>
        <dbReference type="EMBL" id="OOM59938.1"/>
    </source>
</evidence>
<dbReference type="GO" id="GO:0016020">
    <property type="term" value="C:membrane"/>
    <property type="evidence" value="ECO:0007669"/>
    <property type="project" value="UniProtKB-SubCell"/>
</dbReference>
<evidence type="ECO:0000256" key="2">
    <source>
        <dbReference type="ARBA" id="ARBA00022692"/>
    </source>
</evidence>
<evidence type="ECO:0000256" key="1">
    <source>
        <dbReference type="ARBA" id="ARBA00004141"/>
    </source>
</evidence>
<accession>A0A1S8S3B7</accession>
<dbReference type="InterPro" id="IPR006480">
    <property type="entry name" value="Phage_holin_4_1"/>
</dbReference>